<keyword evidence="4" id="KW-1185">Reference proteome</keyword>
<evidence type="ECO:0000313" key="4">
    <source>
        <dbReference type="Proteomes" id="UP001315278"/>
    </source>
</evidence>
<accession>A0ABS5FWJ1</accession>
<dbReference type="NCBIfam" id="TIGR00236">
    <property type="entry name" value="wecB"/>
    <property type="match status" value="1"/>
</dbReference>
<feature type="domain" description="UDP-N-acetylglucosamine 2-epimerase" evidence="2">
    <location>
        <begin position="24"/>
        <end position="321"/>
    </location>
</feature>
<dbReference type="Pfam" id="PF02350">
    <property type="entry name" value="Epimerase_2"/>
    <property type="match status" value="1"/>
</dbReference>
<name>A0ABS5FWJ1_9BRAD</name>
<gene>
    <name evidence="3" type="primary">wecB</name>
    <name evidence="3" type="ORF">JQ615_38085</name>
</gene>
<sequence length="350" mass="38417">MTKKIISVVGARPQFIKAAAVSRAIGETDGLSEAMIHTGQHFDANMSDVFFEELGIPKPRHHLDINGGGHGYMTGRMLMAIEPILIAEKPDWVVVYGDTNSTLAGSLAASKLHIPVAHVEAGLRSFNRRMPEEINRLVTDHLSTLHLCPTAGATANLAAEGVVKGVHHVGDVMYDATLFAIGKAKTGSNILSDLALKPTRYAVATVHRAENTDDPKNLGAVVQFLRTQARKHQVVLPLHPRTRQAASRMGVDFDGLQVIEPVGYLDMVKLLHHAAEVYTDSGGLQKEAYFHRVPCTTLRDETEWTETITNGWNRLWKGPERADQREITEYGEGRAAFEIANLLKASNHVM</sequence>
<proteinExistence type="inferred from homology"/>
<dbReference type="EC" id="5.1.3.14" evidence="3"/>
<keyword evidence="1 3" id="KW-0413">Isomerase</keyword>
<dbReference type="EMBL" id="JAFCJH010000073">
    <property type="protein sequence ID" value="MBR0801179.1"/>
    <property type="molecule type" value="Genomic_DNA"/>
</dbReference>
<dbReference type="SUPFAM" id="SSF53756">
    <property type="entry name" value="UDP-Glycosyltransferase/glycogen phosphorylase"/>
    <property type="match status" value="1"/>
</dbReference>
<reference evidence="4" key="1">
    <citation type="journal article" date="2021" name="ISME J.">
        <title>Evolutionary origin and ecological implication of a unique nif island in free-living Bradyrhizobium lineages.</title>
        <authorList>
            <person name="Tao J."/>
        </authorList>
    </citation>
    <scope>NUCLEOTIDE SEQUENCE [LARGE SCALE GENOMIC DNA]</scope>
    <source>
        <strain evidence="4">SZCCT0434</strain>
    </source>
</reference>
<dbReference type="InterPro" id="IPR029767">
    <property type="entry name" value="WecB-like"/>
</dbReference>
<dbReference type="CDD" id="cd03786">
    <property type="entry name" value="GTB_UDP-GlcNAc_2-Epimerase"/>
    <property type="match status" value="1"/>
</dbReference>
<evidence type="ECO:0000256" key="1">
    <source>
        <dbReference type="RuleBase" id="RU003513"/>
    </source>
</evidence>
<organism evidence="3 4">
    <name type="scientific">Bradyrhizobium jicamae</name>
    <dbReference type="NCBI Taxonomy" id="280332"/>
    <lineage>
        <taxon>Bacteria</taxon>
        <taxon>Pseudomonadati</taxon>
        <taxon>Pseudomonadota</taxon>
        <taxon>Alphaproteobacteria</taxon>
        <taxon>Hyphomicrobiales</taxon>
        <taxon>Nitrobacteraceae</taxon>
        <taxon>Bradyrhizobium</taxon>
    </lineage>
</organism>
<evidence type="ECO:0000259" key="2">
    <source>
        <dbReference type="Pfam" id="PF02350"/>
    </source>
</evidence>
<dbReference type="InterPro" id="IPR003331">
    <property type="entry name" value="UDP_GlcNAc_Epimerase_2_dom"/>
</dbReference>
<dbReference type="PANTHER" id="PTHR43174:SF1">
    <property type="entry name" value="UDP-N-ACETYLGLUCOSAMINE 2-EPIMERASE"/>
    <property type="match status" value="1"/>
</dbReference>
<dbReference type="PANTHER" id="PTHR43174">
    <property type="entry name" value="UDP-N-ACETYLGLUCOSAMINE 2-EPIMERASE"/>
    <property type="match status" value="1"/>
</dbReference>
<evidence type="ECO:0000313" key="3">
    <source>
        <dbReference type="EMBL" id="MBR0801179.1"/>
    </source>
</evidence>
<dbReference type="Proteomes" id="UP001315278">
    <property type="component" value="Unassembled WGS sequence"/>
</dbReference>
<protein>
    <submittedName>
        <fullName evidence="3">UDP-N-acetylglucosamine 2-epimerase (Non-hydrolyzing)</fullName>
        <ecNumber evidence="3">5.1.3.14</ecNumber>
    </submittedName>
</protein>
<dbReference type="GO" id="GO:0008761">
    <property type="term" value="F:UDP-N-acetylglucosamine 2-epimerase activity"/>
    <property type="evidence" value="ECO:0007669"/>
    <property type="project" value="UniProtKB-EC"/>
</dbReference>
<comment type="similarity">
    <text evidence="1">Belongs to the UDP-N-acetylglucosamine 2-epimerase family.</text>
</comment>
<dbReference type="Gene3D" id="3.40.50.2000">
    <property type="entry name" value="Glycogen Phosphorylase B"/>
    <property type="match status" value="2"/>
</dbReference>
<comment type="caution">
    <text evidence="3">The sequence shown here is derived from an EMBL/GenBank/DDBJ whole genome shotgun (WGS) entry which is preliminary data.</text>
</comment>
<dbReference type="RefSeq" id="WP_212495302.1">
    <property type="nucleotide sequence ID" value="NZ_JAFCJH010000073.1"/>
</dbReference>